<reference evidence="2" key="1">
    <citation type="submission" date="2021-01" db="EMBL/GenBank/DDBJ databases">
        <authorList>
            <person name="Corre E."/>
            <person name="Pelletier E."/>
            <person name="Niang G."/>
            <person name="Scheremetjew M."/>
            <person name="Finn R."/>
            <person name="Kale V."/>
            <person name="Holt S."/>
            <person name="Cochrane G."/>
            <person name="Meng A."/>
            <person name="Brown T."/>
            <person name="Cohen L."/>
        </authorList>
    </citation>
    <scope>NUCLEOTIDE SEQUENCE</scope>
    <source>
        <strain evidence="2">CCMP3303</strain>
    </source>
</reference>
<proteinExistence type="predicted"/>
<organism evidence="2">
    <name type="scientific">Minutocellus polymorphus</name>
    <dbReference type="NCBI Taxonomy" id="265543"/>
    <lineage>
        <taxon>Eukaryota</taxon>
        <taxon>Sar</taxon>
        <taxon>Stramenopiles</taxon>
        <taxon>Ochrophyta</taxon>
        <taxon>Bacillariophyta</taxon>
        <taxon>Mediophyceae</taxon>
        <taxon>Cymatosirophycidae</taxon>
        <taxon>Cymatosirales</taxon>
        <taxon>Cymatosiraceae</taxon>
        <taxon>Minutocellus</taxon>
    </lineage>
</organism>
<protein>
    <submittedName>
        <fullName evidence="2">Uncharacterized protein</fullName>
    </submittedName>
</protein>
<evidence type="ECO:0000313" key="2">
    <source>
        <dbReference type="EMBL" id="CAD8376207.1"/>
    </source>
</evidence>
<sequence>MAKPSASTTGTTKQATAASTMPAKPKKVSATTSKKTKAKYPPGFRGCKTCGGNDHRRCTKHKCPKHPNYDPPKPRLRRGSSYECLFAYTIDEDYMYGNDGGDWSGRPGHRCNLCGRSSEGVGPRRGFDYDNDICGGCCDLD</sequence>
<accession>A0A7S0FRP9</accession>
<evidence type="ECO:0000256" key="1">
    <source>
        <dbReference type="SAM" id="MobiDB-lite"/>
    </source>
</evidence>
<name>A0A7S0FRP9_9STRA</name>
<gene>
    <name evidence="2" type="ORF">MPOL1434_LOCUS8895</name>
</gene>
<dbReference type="AlphaFoldDB" id="A0A7S0FRP9"/>
<feature type="region of interest" description="Disordered" evidence="1">
    <location>
        <begin position="1"/>
        <end position="39"/>
    </location>
</feature>
<feature type="compositionally biased region" description="Polar residues" evidence="1">
    <location>
        <begin position="1"/>
        <end position="19"/>
    </location>
</feature>
<dbReference type="EMBL" id="HBEJ01015162">
    <property type="protein sequence ID" value="CAD8376207.1"/>
    <property type="molecule type" value="Transcribed_RNA"/>
</dbReference>